<name>A0ABV9YPL1_9PSEU</name>
<feature type="transmembrane region" description="Helical" evidence="1">
    <location>
        <begin position="226"/>
        <end position="250"/>
    </location>
</feature>
<keyword evidence="3" id="KW-1185">Reference proteome</keyword>
<keyword evidence="1" id="KW-0812">Transmembrane</keyword>
<gene>
    <name evidence="2" type="ORF">ACFPBZ_17265</name>
</gene>
<comment type="caution">
    <text evidence="2">The sequence shown here is derived from an EMBL/GenBank/DDBJ whole genome shotgun (WGS) entry which is preliminary data.</text>
</comment>
<reference evidence="3" key="1">
    <citation type="journal article" date="2019" name="Int. J. Syst. Evol. Microbiol.">
        <title>The Global Catalogue of Microorganisms (GCM) 10K type strain sequencing project: providing services to taxonomists for standard genome sequencing and annotation.</title>
        <authorList>
            <consortium name="The Broad Institute Genomics Platform"/>
            <consortium name="The Broad Institute Genome Sequencing Center for Infectious Disease"/>
            <person name="Wu L."/>
            <person name="Ma J."/>
        </authorList>
    </citation>
    <scope>NUCLEOTIDE SEQUENCE [LARGE SCALE GENOMIC DNA]</scope>
    <source>
        <strain evidence="3">CGMCC 4.7093</strain>
    </source>
</reference>
<evidence type="ECO:0008006" key="4">
    <source>
        <dbReference type="Google" id="ProtNLM"/>
    </source>
</evidence>
<protein>
    <recommendedName>
        <fullName evidence="4">Cytochrome C biogenesis protein transmembrane domain-containing protein</fullName>
    </recommendedName>
</protein>
<dbReference type="Proteomes" id="UP001595947">
    <property type="component" value="Unassembled WGS sequence"/>
</dbReference>
<feature type="transmembrane region" description="Helical" evidence="1">
    <location>
        <begin position="271"/>
        <end position="298"/>
    </location>
</feature>
<feature type="transmembrane region" description="Helical" evidence="1">
    <location>
        <begin position="149"/>
        <end position="168"/>
    </location>
</feature>
<evidence type="ECO:0000313" key="2">
    <source>
        <dbReference type="EMBL" id="MFC5063973.1"/>
    </source>
</evidence>
<sequence length="307" mass="31872">MALLDRTSEVRRTPSRPRRLVLVSALVGLLIAVSWSAELVDSVIGDAIAVPLLGGDPATVPVTGSTAAVLLAFVTGLAGTFTACNVAVVSALVPTAGSSGGVRALLRPLGILVGCAVAVSAVYGAVVVLTGDLSLQVTNSRVGELPGRLVQAGVVFTVIGAILVWRGLAAVGIARDRVSELLARRPDLDIALLGVLVGAFVIGRPFPPFRHMLTWAVENGDPLLGAGLLALQTLGNLALLVLVVVLVAALTRGRALRWLTASPQRAARISAAVLVAAGTFFLVYWGVATFARAGVIWWPYMPWTWRG</sequence>
<feature type="transmembrane region" description="Helical" evidence="1">
    <location>
        <begin position="60"/>
        <end position="93"/>
    </location>
</feature>
<proteinExistence type="predicted"/>
<accession>A0ABV9YPL1</accession>
<keyword evidence="1" id="KW-0472">Membrane</keyword>
<feature type="transmembrane region" description="Helical" evidence="1">
    <location>
        <begin position="188"/>
        <end position="206"/>
    </location>
</feature>
<dbReference type="RefSeq" id="WP_378037315.1">
    <property type="nucleotide sequence ID" value="NZ_JBHSIV010000018.1"/>
</dbReference>
<evidence type="ECO:0000313" key="3">
    <source>
        <dbReference type="Proteomes" id="UP001595947"/>
    </source>
</evidence>
<dbReference type="EMBL" id="JBHSIV010000018">
    <property type="protein sequence ID" value="MFC5063973.1"/>
    <property type="molecule type" value="Genomic_DNA"/>
</dbReference>
<keyword evidence="1" id="KW-1133">Transmembrane helix</keyword>
<evidence type="ECO:0000256" key="1">
    <source>
        <dbReference type="SAM" id="Phobius"/>
    </source>
</evidence>
<organism evidence="2 3">
    <name type="scientific">Actinomycetospora atypica</name>
    <dbReference type="NCBI Taxonomy" id="1290095"/>
    <lineage>
        <taxon>Bacteria</taxon>
        <taxon>Bacillati</taxon>
        <taxon>Actinomycetota</taxon>
        <taxon>Actinomycetes</taxon>
        <taxon>Pseudonocardiales</taxon>
        <taxon>Pseudonocardiaceae</taxon>
        <taxon>Actinomycetospora</taxon>
    </lineage>
</organism>
<feature type="transmembrane region" description="Helical" evidence="1">
    <location>
        <begin position="105"/>
        <end position="129"/>
    </location>
</feature>